<dbReference type="InterPro" id="IPR038536">
    <property type="entry name" value="Alkyl/aryl-sulf_dimr_sf"/>
</dbReference>
<proteinExistence type="predicted"/>
<organism evidence="1">
    <name type="scientific">freshwater metagenome</name>
    <dbReference type="NCBI Taxonomy" id="449393"/>
    <lineage>
        <taxon>unclassified sequences</taxon>
        <taxon>metagenomes</taxon>
        <taxon>ecological metagenomes</taxon>
    </lineage>
</organism>
<dbReference type="EMBL" id="CAFBOR010000202">
    <property type="protein sequence ID" value="CAB4997030.1"/>
    <property type="molecule type" value="Genomic_DNA"/>
</dbReference>
<evidence type="ECO:0000313" key="1">
    <source>
        <dbReference type="EMBL" id="CAB4997030.1"/>
    </source>
</evidence>
<dbReference type="AlphaFoldDB" id="A0A6J7NU32"/>
<dbReference type="Gene3D" id="1.25.40.880">
    <property type="entry name" value="Alkyl sulfatase, dimerisation domain"/>
    <property type="match status" value="1"/>
</dbReference>
<sequence>MGWFKLRSTTELYPDSADAALAELLDAAGVDAALAKAEEALTRGDAPLAIRLGEAIAASSLEDPRLRGLMARAHRYLLENGGDQSFWEHGWLVTELARWEGQAND</sequence>
<name>A0A6J7NU32_9ZZZZ</name>
<protein>
    <submittedName>
        <fullName evidence="1">Unannotated protein</fullName>
    </submittedName>
</protein>
<accession>A0A6J7NU32</accession>
<reference evidence="1" key="1">
    <citation type="submission" date="2020-05" db="EMBL/GenBank/DDBJ databases">
        <authorList>
            <person name="Chiriac C."/>
            <person name="Salcher M."/>
            <person name="Ghai R."/>
            <person name="Kavagutti S V."/>
        </authorList>
    </citation>
    <scope>NUCLEOTIDE SEQUENCE</scope>
</reference>
<gene>
    <name evidence="1" type="ORF">UFOPK3974_01278</name>
</gene>